<keyword evidence="10" id="KW-1185">Reference proteome</keyword>
<feature type="domain" description="RagB/SusD" evidence="7">
    <location>
        <begin position="326"/>
        <end position="654"/>
    </location>
</feature>
<evidence type="ECO:0000259" key="7">
    <source>
        <dbReference type="Pfam" id="PF07980"/>
    </source>
</evidence>
<feature type="domain" description="SusD-like N-terminal" evidence="8">
    <location>
        <begin position="114"/>
        <end position="231"/>
    </location>
</feature>
<proteinExistence type="inferred from homology"/>
<dbReference type="Gene3D" id="1.25.40.390">
    <property type="match status" value="1"/>
</dbReference>
<keyword evidence="3 6" id="KW-0732">Signal</keyword>
<protein>
    <submittedName>
        <fullName evidence="9">Starch-binding associating with outer membrane</fullName>
    </submittedName>
</protein>
<comment type="subcellular location">
    <subcellularLocation>
        <location evidence="1">Cell outer membrane</location>
    </subcellularLocation>
</comment>
<dbReference type="InterPro" id="IPR012944">
    <property type="entry name" value="SusD_RagB_dom"/>
</dbReference>
<dbReference type="AlphaFoldDB" id="A0A1M6ACI2"/>
<dbReference type="InterPro" id="IPR011990">
    <property type="entry name" value="TPR-like_helical_dom_sf"/>
</dbReference>
<evidence type="ECO:0000256" key="2">
    <source>
        <dbReference type="ARBA" id="ARBA00006275"/>
    </source>
</evidence>
<dbReference type="OrthoDB" id="1096885at2"/>
<feature type="chain" id="PRO_5013291187" evidence="6">
    <location>
        <begin position="23"/>
        <end position="654"/>
    </location>
</feature>
<evidence type="ECO:0000256" key="6">
    <source>
        <dbReference type="SAM" id="SignalP"/>
    </source>
</evidence>
<dbReference type="RefSeq" id="WP_073164080.1">
    <property type="nucleotide sequence ID" value="NZ_FQZE01000001.1"/>
</dbReference>
<dbReference type="Proteomes" id="UP000184050">
    <property type="component" value="Unassembled WGS sequence"/>
</dbReference>
<dbReference type="STRING" id="1168035.SAMN05444280_101156"/>
<dbReference type="Pfam" id="PF14322">
    <property type="entry name" value="SusD-like_3"/>
    <property type="match status" value="1"/>
</dbReference>
<evidence type="ECO:0000256" key="4">
    <source>
        <dbReference type="ARBA" id="ARBA00023136"/>
    </source>
</evidence>
<dbReference type="SUPFAM" id="SSF48452">
    <property type="entry name" value="TPR-like"/>
    <property type="match status" value="1"/>
</dbReference>
<evidence type="ECO:0000313" key="9">
    <source>
        <dbReference type="EMBL" id="SHI34202.1"/>
    </source>
</evidence>
<dbReference type="GO" id="GO:0009279">
    <property type="term" value="C:cell outer membrane"/>
    <property type="evidence" value="ECO:0007669"/>
    <property type="project" value="UniProtKB-SubCell"/>
</dbReference>
<keyword evidence="4" id="KW-0472">Membrane</keyword>
<gene>
    <name evidence="9" type="ORF">SAMN05444280_101156</name>
</gene>
<comment type="similarity">
    <text evidence="2">Belongs to the SusD family.</text>
</comment>
<reference evidence="9 10" key="1">
    <citation type="submission" date="2016-11" db="EMBL/GenBank/DDBJ databases">
        <authorList>
            <person name="Jaros S."/>
            <person name="Januszkiewicz K."/>
            <person name="Wedrychowicz H."/>
        </authorList>
    </citation>
    <scope>NUCLEOTIDE SEQUENCE [LARGE SCALE GENOMIC DNA]</scope>
    <source>
        <strain evidence="9 10">DSM 27063</strain>
    </source>
</reference>
<dbReference type="InterPro" id="IPR033985">
    <property type="entry name" value="SusD-like_N"/>
</dbReference>
<sequence length="654" mass="75414">MKILRKLFILIFILALMPSCNEYLDVVPDNTVTLEDLYKSQEEAWDALAKVYSYMPRIDKTHESIWTCGDEFLGRLDLNEDSWNLRGIRIMRGLQSPTDPLIGSWSGTSAGSPLYTGIRQANVFLSLIDQVPDMTDDEKNEWAAQAKFLKAYYSFLLVKQYGPIVISEELITPDASEEQLFLKRSTVEESFDYIIGVMDEAIPDLAERKTGTLLGQVDQVIAKSIKARVMLFRASPFFNGNQEYFGDFYNEDGEPFFPLTYDKEKWKDAIDAIDVAIDACQANGIELYTYDDQVYTFDREVYAENPENVQRIYDLRFAVTDPWNNELIWGFSDLDYYNQGELAHSTNMRLPEGYGGGITNTPSYSWQWMASTYRMAERYYTENGVPIEEDITFDADNKWELMQTPGADEPEYRELAGIMQPGAETIKLYMNREPRFYANLAITGGYWRGHSVRINTMMYAGEDGGFNSSQHSTDYFETGIGIKKLVHMESKSGHWARTIKYPYPIIRLADLYLMKAEALNEYLDAPNQEVYDAINRVRERAGVPNVETVWADAGIVRTVNKHRTKEGMRDIILRERGIELAFEGSRFFDMIRHKRAVQEFSTPIWGWDYRGTTGADFFNLEVKQSRRFTITDHLWPIDLNEINTNSNLVQNPGW</sequence>
<evidence type="ECO:0000313" key="10">
    <source>
        <dbReference type="Proteomes" id="UP000184050"/>
    </source>
</evidence>
<accession>A0A1M6ACI2</accession>
<keyword evidence="5" id="KW-0998">Cell outer membrane</keyword>
<evidence type="ECO:0000256" key="5">
    <source>
        <dbReference type="ARBA" id="ARBA00023237"/>
    </source>
</evidence>
<feature type="signal peptide" evidence="6">
    <location>
        <begin position="1"/>
        <end position="22"/>
    </location>
</feature>
<evidence type="ECO:0000259" key="8">
    <source>
        <dbReference type="Pfam" id="PF14322"/>
    </source>
</evidence>
<evidence type="ECO:0000256" key="1">
    <source>
        <dbReference type="ARBA" id="ARBA00004442"/>
    </source>
</evidence>
<name>A0A1M6ACI2_9BACT</name>
<evidence type="ECO:0000256" key="3">
    <source>
        <dbReference type="ARBA" id="ARBA00022729"/>
    </source>
</evidence>
<dbReference type="Pfam" id="PF07980">
    <property type="entry name" value="SusD_RagB"/>
    <property type="match status" value="1"/>
</dbReference>
<dbReference type="EMBL" id="FQZE01000001">
    <property type="protein sequence ID" value="SHI34202.1"/>
    <property type="molecule type" value="Genomic_DNA"/>
</dbReference>
<organism evidence="9 10">
    <name type="scientific">Tangfeifania diversioriginum</name>
    <dbReference type="NCBI Taxonomy" id="1168035"/>
    <lineage>
        <taxon>Bacteria</taxon>
        <taxon>Pseudomonadati</taxon>
        <taxon>Bacteroidota</taxon>
        <taxon>Bacteroidia</taxon>
        <taxon>Marinilabiliales</taxon>
        <taxon>Prolixibacteraceae</taxon>
        <taxon>Tangfeifania</taxon>
    </lineage>
</organism>